<protein>
    <submittedName>
        <fullName evidence="2">Uncharacterized protein</fullName>
    </submittedName>
</protein>
<accession>A0A8E6B9B4</accession>
<dbReference type="RefSeq" id="WP_213498596.1">
    <property type="nucleotide sequence ID" value="NZ_CP074694.1"/>
</dbReference>
<feature type="transmembrane region" description="Helical" evidence="1">
    <location>
        <begin position="211"/>
        <end position="233"/>
    </location>
</feature>
<gene>
    <name evidence="2" type="ORF">KIH39_07105</name>
</gene>
<keyword evidence="1" id="KW-0812">Transmembrane</keyword>
<dbReference type="KEGG" id="tsph:KIH39_07105"/>
<feature type="transmembrane region" description="Helical" evidence="1">
    <location>
        <begin position="126"/>
        <end position="142"/>
    </location>
</feature>
<proteinExistence type="predicted"/>
<feature type="transmembrane region" description="Helical" evidence="1">
    <location>
        <begin position="148"/>
        <end position="166"/>
    </location>
</feature>
<keyword evidence="1" id="KW-0472">Membrane</keyword>
<feature type="transmembrane region" description="Helical" evidence="1">
    <location>
        <begin position="178"/>
        <end position="205"/>
    </location>
</feature>
<feature type="transmembrane region" description="Helical" evidence="1">
    <location>
        <begin position="334"/>
        <end position="352"/>
    </location>
</feature>
<keyword evidence="3" id="KW-1185">Reference proteome</keyword>
<feature type="transmembrane region" description="Helical" evidence="1">
    <location>
        <begin position="254"/>
        <end position="271"/>
    </location>
</feature>
<keyword evidence="1" id="KW-1133">Transmembrane helix</keyword>
<name>A0A8E6B9B4_9BACT</name>
<evidence type="ECO:0000313" key="2">
    <source>
        <dbReference type="EMBL" id="QVL33669.1"/>
    </source>
</evidence>
<feature type="transmembrane region" description="Helical" evidence="1">
    <location>
        <begin position="12"/>
        <end position="34"/>
    </location>
</feature>
<dbReference type="Proteomes" id="UP000676194">
    <property type="component" value="Chromosome"/>
</dbReference>
<dbReference type="EMBL" id="CP074694">
    <property type="protein sequence ID" value="QVL33669.1"/>
    <property type="molecule type" value="Genomic_DNA"/>
</dbReference>
<sequence>MDLPRQSLQGRLSAWAILGLVFALCAGVFLRLVWVEDIEYKGDEAWTFHRTLATDPNDPHPWLGMPTSYDLRHPSGTVYIFEALAWLFQTRTPLELARACQLTNCAAVLLVAIFGLFCVPRPEREYWLWGSVFAAVNPLAVVLQRKIWPPSIAPLFVMLFTMAFWYRSSRIGAFCWGLSGLLLAQIHPAGMFVSLGFALWVFLFQRNSARWLYWVIGSSIGLLLLVPWLRYAFETMAINPISQRKPGNAFEFKFWTRWISEAFGFSLSYSLDKDFPRFLAGPRVAGFPTYLIGALHVFLGLAMGYFVWKGGNKVYSLRKDLGSLLRDPASPTRFTILAGALGFGLIFTLSLLPVHRHYMLLTFPLMYVSLGYVGLRFGPGRWFLVLIALSQLLISLAFLLLIHETPDAIQGDYWKPYRMTVGK</sequence>
<evidence type="ECO:0000313" key="3">
    <source>
        <dbReference type="Proteomes" id="UP000676194"/>
    </source>
</evidence>
<feature type="transmembrane region" description="Helical" evidence="1">
    <location>
        <begin position="382"/>
        <end position="402"/>
    </location>
</feature>
<evidence type="ECO:0000256" key="1">
    <source>
        <dbReference type="SAM" id="Phobius"/>
    </source>
</evidence>
<dbReference type="AlphaFoldDB" id="A0A8E6B9B4"/>
<feature type="transmembrane region" description="Helical" evidence="1">
    <location>
        <begin position="358"/>
        <end position="375"/>
    </location>
</feature>
<organism evidence="2 3">
    <name type="scientific">Telmatocola sphagniphila</name>
    <dbReference type="NCBI Taxonomy" id="1123043"/>
    <lineage>
        <taxon>Bacteria</taxon>
        <taxon>Pseudomonadati</taxon>
        <taxon>Planctomycetota</taxon>
        <taxon>Planctomycetia</taxon>
        <taxon>Gemmatales</taxon>
        <taxon>Gemmataceae</taxon>
    </lineage>
</organism>
<reference evidence="2" key="1">
    <citation type="submission" date="2021-05" db="EMBL/GenBank/DDBJ databases">
        <title>Complete genome sequence of the cellulolytic planctomycete Telmatocola sphagniphila SP2T and characterization of the first cellulase from planctomycetes.</title>
        <authorList>
            <person name="Rakitin A.L."/>
            <person name="Beletsky A.V."/>
            <person name="Naumoff D.G."/>
            <person name="Kulichevskaya I.S."/>
            <person name="Mardanov A.V."/>
            <person name="Ravin N.V."/>
            <person name="Dedysh S.N."/>
        </authorList>
    </citation>
    <scope>NUCLEOTIDE SEQUENCE</scope>
    <source>
        <strain evidence="2">SP2T</strain>
    </source>
</reference>
<feature type="transmembrane region" description="Helical" evidence="1">
    <location>
        <begin position="291"/>
        <end position="308"/>
    </location>
</feature>
<feature type="transmembrane region" description="Helical" evidence="1">
    <location>
        <begin position="96"/>
        <end position="119"/>
    </location>
</feature>